<reference evidence="1 3" key="1">
    <citation type="journal article" date="2014" name="Nat. Genet.">
        <title>Genome and transcriptome of the porcine whipworm Trichuris suis.</title>
        <authorList>
            <person name="Jex A.R."/>
            <person name="Nejsum P."/>
            <person name="Schwarz E.M."/>
            <person name="Hu L."/>
            <person name="Young N.D."/>
            <person name="Hall R.S."/>
            <person name="Korhonen P.K."/>
            <person name="Liao S."/>
            <person name="Thamsborg S."/>
            <person name="Xia J."/>
            <person name="Xu P."/>
            <person name="Wang S."/>
            <person name="Scheerlinck J.P."/>
            <person name="Hofmann A."/>
            <person name="Sternberg P.W."/>
            <person name="Wang J."/>
            <person name="Gasser R.B."/>
        </authorList>
    </citation>
    <scope>NUCLEOTIDE SEQUENCE [LARGE SCALE GENOMIC DNA]</scope>
    <source>
        <strain evidence="2">DCEP-RM93F</strain>
        <strain evidence="1">DCEP-RM93M</strain>
    </source>
</reference>
<name>A0A085MJF8_9BILA</name>
<dbReference type="EMBL" id="KL363189">
    <property type="protein sequence ID" value="KFD57354.1"/>
    <property type="molecule type" value="Genomic_DNA"/>
</dbReference>
<organism evidence="1 3">
    <name type="scientific">Trichuris suis</name>
    <name type="common">pig whipworm</name>
    <dbReference type="NCBI Taxonomy" id="68888"/>
    <lineage>
        <taxon>Eukaryota</taxon>
        <taxon>Metazoa</taxon>
        <taxon>Ecdysozoa</taxon>
        <taxon>Nematoda</taxon>
        <taxon>Enoplea</taxon>
        <taxon>Dorylaimia</taxon>
        <taxon>Trichinellida</taxon>
        <taxon>Trichuridae</taxon>
        <taxon>Trichuris</taxon>
    </lineage>
</organism>
<dbReference type="Proteomes" id="UP000030758">
    <property type="component" value="Unassembled WGS sequence"/>
</dbReference>
<dbReference type="Proteomes" id="UP000030764">
    <property type="component" value="Unassembled WGS sequence"/>
</dbReference>
<sequence>MRCIQLKGQWSFFFEWKPIIYMKNIWTQHGHCLNERSFFMGWLQANALLWTTRRAWLPPDGNKPKKGSSTRLRLNATSTHRYYKDTAKFLNAEMKLRLLARLLRYVCQRISLQRRSAANTSYCLNPINGSYENKASNANRLTFKKRDT</sequence>
<dbReference type="EMBL" id="KL367476">
    <property type="protein sequence ID" value="KFD72741.1"/>
    <property type="molecule type" value="Genomic_DNA"/>
</dbReference>
<accession>A0A085MJF8</accession>
<dbReference type="AlphaFoldDB" id="A0A085MJF8"/>
<protein>
    <submittedName>
        <fullName evidence="1">Uncharacterized protein</fullName>
    </submittedName>
</protein>
<keyword evidence="3" id="KW-1185">Reference proteome</keyword>
<evidence type="ECO:0000313" key="1">
    <source>
        <dbReference type="EMBL" id="KFD57354.1"/>
    </source>
</evidence>
<gene>
    <name evidence="1" type="ORF">M513_01865</name>
    <name evidence="2" type="ORF">M514_01865</name>
</gene>
<proteinExistence type="predicted"/>
<evidence type="ECO:0000313" key="3">
    <source>
        <dbReference type="Proteomes" id="UP000030764"/>
    </source>
</evidence>
<evidence type="ECO:0000313" key="2">
    <source>
        <dbReference type="EMBL" id="KFD72741.1"/>
    </source>
</evidence>